<evidence type="ECO:0000256" key="1">
    <source>
        <dbReference type="SAM" id="Coils"/>
    </source>
</evidence>
<keyword evidence="1" id="KW-0175">Coiled coil</keyword>
<evidence type="ECO:0000256" key="2">
    <source>
        <dbReference type="SAM" id="MobiDB-lite"/>
    </source>
</evidence>
<feature type="compositionally biased region" description="Polar residues" evidence="2">
    <location>
        <begin position="427"/>
        <end position="438"/>
    </location>
</feature>
<dbReference type="GO" id="GO:0005689">
    <property type="term" value="C:U12-type spliceosomal complex"/>
    <property type="evidence" value="ECO:0007669"/>
    <property type="project" value="TreeGrafter"/>
</dbReference>
<dbReference type="PANTHER" id="PTHR48190">
    <property type="entry name" value="PROGRAMMED CELL DEATH PROTEIN 7"/>
    <property type="match status" value="1"/>
</dbReference>
<name>A0A067RKY4_ZOONE</name>
<organism evidence="3 4">
    <name type="scientific">Zootermopsis nevadensis</name>
    <name type="common">Dampwood termite</name>
    <dbReference type="NCBI Taxonomy" id="136037"/>
    <lineage>
        <taxon>Eukaryota</taxon>
        <taxon>Metazoa</taxon>
        <taxon>Ecdysozoa</taxon>
        <taxon>Arthropoda</taxon>
        <taxon>Hexapoda</taxon>
        <taxon>Insecta</taxon>
        <taxon>Pterygota</taxon>
        <taxon>Neoptera</taxon>
        <taxon>Polyneoptera</taxon>
        <taxon>Dictyoptera</taxon>
        <taxon>Blattodea</taxon>
        <taxon>Blattoidea</taxon>
        <taxon>Termitoidae</taxon>
        <taxon>Termopsidae</taxon>
        <taxon>Zootermopsis</taxon>
    </lineage>
</organism>
<feature type="region of interest" description="Disordered" evidence="2">
    <location>
        <begin position="192"/>
        <end position="212"/>
    </location>
</feature>
<dbReference type="eggNOG" id="ENOG502QQNP">
    <property type="taxonomic scope" value="Eukaryota"/>
</dbReference>
<keyword evidence="4" id="KW-1185">Reference proteome</keyword>
<evidence type="ECO:0000313" key="3">
    <source>
        <dbReference type="EMBL" id="KDR24526.1"/>
    </source>
</evidence>
<dbReference type="InterPro" id="IPR031974">
    <property type="entry name" value="PDCD7"/>
</dbReference>
<dbReference type="InterPro" id="IPR052831">
    <property type="entry name" value="Apoptosis_promoter"/>
</dbReference>
<feature type="coiled-coil region" evidence="1">
    <location>
        <begin position="239"/>
        <end position="266"/>
    </location>
</feature>
<dbReference type="PANTHER" id="PTHR48190:SF2">
    <property type="entry name" value="PROGRAMMED CELL DEATH PROTEIN 7"/>
    <property type="match status" value="1"/>
</dbReference>
<gene>
    <name evidence="3" type="ORF">L798_00145</name>
</gene>
<protein>
    <submittedName>
        <fullName evidence="3">Programmed cell death protein 7</fullName>
    </submittedName>
</protein>
<reference evidence="3 4" key="1">
    <citation type="journal article" date="2014" name="Nat. Commun.">
        <title>Molecular traces of alternative social organization in a termite genome.</title>
        <authorList>
            <person name="Terrapon N."/>
            <person name="Li C."/>
            <person name="Robertson H.M."/>
            <person name="Ji L."/>
            <person name="Meng X."/>
            <person name="Booth W."/>
            <person name="Chen Z."/>
            <person name="Childers C.P."/>
            <person name="Glastad K.M."/>
            <person name="Gokhale K."/>
            <person name="Gowin J."/>
            <person name="Gronenberg W."/>
            <person name="Hermansen R.A."/>
            <person name="Hu H."/>
            <person name="Hunt B.G."/>
            <person name="Huylmans A.K."/>
            <person name="Khalil S.M."/>
            <person name="Mitchell R.D."/>
            <person name="Munoz-Torres M.C."/>
            <person name="Mustard J.A."/>
            <person name="Pan H."/>
            <person name="Reese J.T."/>
            <person name="Scharf M.E."/>
            <person name="Sun F."/>
            <person name="Vogel H."/>
            <person name="Xiao J."/>
            <person name="Yang W."/>
            <person name="Yang Z."/>
            <person name="Yang Z."/>
            <person name="Zhou J."/>
            <person name="Zhu J."/>
            <person name="Brent C.S."/>
            <person name="Elsik C.G."/>
            <person name="Goodisman M.A."/>
            <person name="Liberles D.A."/>
            <person name="Roe R.M."/>
            <person name="Vargo E.L."/>
            <person name="Vilcinskas A."/>
            <person name="Wang J."/>
            <person name="Bornberg-Bauer E."/>
            <person name="Korb J."/>
            <person name="Zhang G."/>
            <person name="Liebig J."/>
        </authorList>
    </citation>
    <scope>NUCLEOTIDE SEQUENCE [LARGE SCALE GENOMIC DNA]</scope>
    <source>
        <tissue evidence="3">Whole organism</tissue>
    </source>
</reference>
<dbReference type="EMBL" id="KK852405">
    <property type="protein sequence ID" value="KDR24526.1"/>
    <property type="molecule type" value="Genomic_DNA"/>
</dbReference>
<accession>A0A067RKY4</accession>
<dbReference type="InParanoid" id="A0A067RKY4"/>
<dbReference type="Pfam" id="PF16021">
    <property type="entry name" value="PDCD7"/>
    <property type="match status" value="1"/>
</dbReference>
<evidence type="ECO:0000313" key="4">
    <source>
        <dbReference type="Proteomes" id="UP000027135"/>
    </source>
</evidence>
<dbReference type="AlphaFoldDB" id="A0A067RKY4"/>
<sequence>MAYRFPPPPINKLNCGVVSPPSVPTMNFNIPPPGFRSPWLSDAHLSEPPPPYPWPPQEHSVLQPQEWGQVTSPYEDIRSHVTADLLWLKDWLHRRRIDTRLCQKKKKTVPLKVFEARCMLQLCLTNVEDLRSQQKELETQCHDLSPVCWREKWDHVREIQVQISNCLDTLCDSESVDALRINLLKRSKKRQRERRRRALHREAAKESRARRQHLHRHIDTWLKNMQEVVEEAKREESLKHEADQVLAEVTRKKSEAQRQINMLAALQKLRHIRAQIVTNRGQHVDAESGLRFARVTEHLAKLWQDQLKGYDVEEQGLRVMLDAAVVERTKSEVSQDKQILAEWETLLFGKRDACSSFYKAAEWDLDAFVALSFFTHQGTWDRPRCITKEHPYVNFFLLKALPGPGRREAIEGKGGGSSTKERVHSRTAAQQEGFTVGE</sequence>
<feature type="region of interest" description="Disordered" evidence="2">
    <location>
        <begin position="407"/>
        <end position="438"/>
    </location>
</feature>
<dbReference type="Proteomes" id="UP000027135">
    <property type="component" value="Unassembled WGS sequence"/>
</dbReference>
<feature type="compositionally biased region" description="Basic and acidic residues" evidence="2">
    <location>
        <begin position="200"/>
        <end position="209"/>
    </location>
</feature>
<dbReference type="STRING" id="136037.A0A067RKY4"/>
<proteinExistence type="predicted"/>